<dbReference type="EMBL" id="JANAVB010013397">
    <property type="protein sequence ID" value="KAJ6835565.1"/>
    <property type="molecule type" value="Genomic_DNA"/>
</dbReference>
<keyword evidence="2" id="KW-1185">Reference proteome</keyword>
<dbReference type="AlphaFoldDB" id="A0AAX6H540"/>
<dbReference type="PANTHER" id="PTHR47021">
    <property type="entry name" value="ADP-RIBOSYLATION FACTOR GTPASE-ACTIVATING PROTEIN AGD6-RELATED"/>
    <property type="match status" value="1"/>
</dbReference>
<dbReference type="InterPro" id="IPR044519">
    <property type="entry name" value="ARF_GAP_AGD6/7"/>
</dbReference>
<evidence type="ECO:0000313" key="2">
    <source>
        <dbReference type="Proteomes" id="UP001140949"/>
    </source>
</evidence>
<reference evidence="1" key="2">
    <citation type="submission" date="2023-04" db="EMBL/GenBank/DDBJ databases">
        <authorList>
            <person name="Bruccoleri R.E."/>
            <person name="Oakeley E.J."/>
            <person name="Faust A.-M."/>
            <person name="Dessus-Babus S."/>
            <person name="Altorfer M."/>
            <person name="Burckhardt D."/>
            <person name="Oertli M."/>
            <person name="Naumann U."/>
            <person name="Petersen F."/>
            <person name="Wong J."/>
        </authorList>
    </citation>
    <scope>NUCLEOTIDE SEQUENCE</scope>
    <source>
        <strain evidence="1">GSM-AAB239-AS_SAM_17_03QT</strain>
        <tissue evidence="1">Leaf</tissue>
    </source>
</reference>
<dbReference type="PANTHER" id="PTHR47021:SF4">
    <property type="entry name" value="ADP-RIBOSYLATION FACTOR GTPASE-ACTIVATING PROTEIN AGD6-RELATED"/>
    <property type="match status" value="1"/>
</dbReference>
<dbReference type="GO" id="GO:0005096">
    <property type="term" value="F:GTPase activator activity"/>
    <property type="evidence" value="ECO:0007669"/>
    <property type="project" value="InterPro"/>
</dbReference>
<gene>
    <name evidence="1" type="ORF">M6B38_332535</name>
</gene>
<protein>
    <submittedName>
        <fullName evidence="1">ADP-ribosylation factor GTPase-activating protein AGD7-like</fullName>
    </submittedName>
</protein>
<proteinExistence type="predicted"/>
<dbReference type="Proteomes" id="UP001140949">
    <property type="component" value="Unassembled WGS sequence"/>
</dbReference>
<accession>A0AAX6H540</accession>
<evidence type="ECO:0000313" key="1">
    <source>
        <dbReference type="EMBL" id="KAJ6835565.1"/>
    </source>
</evidence>
<name>A0AAX6H540_IRIPA</name>
<dbReference type="GO" id="GO:0016192">
    <property type="term" value="P:vesicle-mediated transport"/>
    <property type="evidence" value="ECO:0007669"/>
    <property type="project" value="InterPro"/>
</dbReference>
<organism evidence="1 2">
    <name type="scientific">Iris pallida</name>
    <name type="common">Sweet iris</name>
    <dbReference type="NCBI Taxonomy" id="29817"/>
    <lineage>
        <taxon>Eukaryota</taxon>
        <taxon>Viridiplantae</taxon>
        <taxon>Streptophyta</taxon>
        <taxon>Embryophyta</taxon>
        <taxon>Tracheophyta</taxon>
        <taxon>Spermatophyta</taxon>
        <taxon>Magnoliopsida</taxon>
        <taxon>Liliopsida</taxon>
        <taxon>Asparagales</taxon>
        <taxon>Iridaceae</taxon>
        <taxon>Iridoideae</taxon>
        <taxon>Irideae</taxon>
        <taxon>Iris</taxon>
    </lineage>
</organism>
<sequence>MNSWYEIQLKKMEAGGNNILNSFLSQYGVPKETDIVSNLPANEGLDLLENGGLFDWFQ</sequence>
<comment type="caution">
    <text evidence="1">The sequence shown here is derived from an EMBL/GenBank/DDBJ whole genome shotgun (WGS) entry which is preliminary data.</text>
</comment>
<reference evidence="1" key="1">
    <citation type="journal article" date="2023" name="GigaByte">
        <title>Genome assembly of the bearded iris, Iris pallida Lam.</title>
        <authorList>
            <person name="Bruccoleri R.E."/>
            <person name="Oakeley E.J."/>
            <person name="Faust A.M.E."/>
            <person name="Altorfer M."/>
            <person name="Dessus-Babus S."/>
            <person name="Burckhardt D."/>
            <person name="Oertli M."/>
            <person name="Naumann U."/>
            <person name="Petersen F."/>
            <person name="Wong J."/>
        </authorList>
    </citation>
    <scope>NUCLEOTIDE SEQUENCE</scope>
    <source>
        <strain evidence="1">GSM-AAB239-AS_SAM_17_03QT</strain>
    </source>
</reference>